<dbReference type="OMA" id="HIVDWTW"/>
<evidence type="ECO:0000256" key="2">
    <source>
        <dbReference type="ARBA" id="ARBA00004479"/>
    </source>
</evidence>
<dbReference type="InterPro" id="IPR019825">
    <property type="entry name" value="Lectin_legB_Mn/Ca_BS"/>
</dbReference>
<evidence type="ECO:0000256" key="11">
    <source>
        <dbReference type="ARBA" id="ARBA00022989"/>
    </source>
</evidence>
<protein>
    <recommendedName>
        <fullName evidence="3">non-specific serine/threonine protein kinase</fullName>
        <ecNumber evidence="3">2.7.11.1</ecNumber>
    </recommendedName>
</protein>
<feature type="transmembrane region" description="Helical" evidence="16">
    <location>
        <begin position="249"/>
        <end position="268"/>
    </location>
</feature>
<evidence type="ECO:0000259" key="18">
    <source>
        <dbReference type="Pfam" id="PF00139"/>
    </source>
</evidence>
<dbReference type="EC" id="2.7.11.1" evidence="3"/>
<keyword evidence="4" id="KW-1003">Cell membrane</keyword>
<proteinExistence type="predicted"/>
<evidence type="ECO:0000256" key="10">
    <source>
        <dbReference type="ARBA" id="ARBA00022840"/>
    </source>
</evidence>
<evidence type="ECO:0000313" key="21">
    <source>
        <dbReference type="Proteomes" id="UP000298652"/>
    </source>
</evidence>
<feature type="binding site" evidence="14">
    <location>
        <position position="335"/>
    </location>
    <ligand>
        <name>ATP</name>
        <dbReference type="ChEBI" id="CHEBI:30616"/>
    </ligand>
</feature>
<keyword evidence="21" id="KW-1185">Reference proteome</keyword>
<evidence type="ECO:0000256" key="3">
    <source>
        <dbReference type="ARBA" id="ARBA00012513"/>
    </source>
</evidence>
<dbReference type="Gramene" id="TKW14959">
    <property type="protein sequence ID" value="TKW14959"/>
    <property type="gene ID" value="SEVIR_5G200400v2"/>
</dbReference>
<keyword evidence="5" id="KW-0808">Transferase</keyword>
<dbReference type="InterPro" id="IPR011009">
    <property type="entry name" value="Kinase-like_dom_sf"/>
</dbReference>
<dbReference type="GO" id="GO:0005524">
    <property type="term" value="F:ATP binding"/>
    <property type="evidence" value="ECO:0007669"/>
    <property type="project" value="UniProtKB-UniRule"/>
</dbReference>
<keyword evidence="12 16" id="KW-0472">Membrane</keyword>
<dbReference type="PROSITE" id="PS00307">
    <property type="entry name" value="LECTIN_LEGUME_BETA"/>
    <property type="match status" value="1"/>
</dbReference>
<sequence length="554" mass="60087">MLASAALVILGSSCSCLQFSYPTFDAANKADFGLSPGSGIANGAPNTGNITHRSGRVYYTRGTLKLWNSEHTALTPFATEFLLNILLQNGTGEGMAFLLTNSSRLPAGDSSGRWLGITSNQTDGAPANRAVAVEFDTRKNSADDLDGNHVGLDVNSVRSAFTYPLSNVSVVLSSGSHVRVVIQYDGAVLSVATVQEGHVSSNAWPIDLSRYLLEDITVGFAASTCEFTQLTLPGKGHFLRNVGFDPKKVALLVAFLILAGSFLASYVWRRMKWKGRLAYQNLEKTINAHGPVRFKLQELQSTTANFSPDRKLGRGGFGTVYLGYLHKMDMEVPVKRVSTGTGSSSRGEKEFVAEVNTINKLSHRNLVKLINWASNVMLDAGFDTHLGDFGLARVVQRDGATHHSMQVVAGTRGSMAYETFFIGRGNLDTDVYVFKVFVMEVLIGRSLSRPVLYRDDHGPTSCCRRGGKPMYIMEWVWRLYDEGRAVCAANTALSGELDTAQADRAVKLALAERLSMRAAVQVLAGGAEALEPPLQKPAFIKPTSGDGEEMELLP</sequence>
<keyword evidence="10 14" id="KW-0067">ATP-binding</keyword>
<organism evidence="20 21">
    <name type="scientific">Setaria viridis</name>
    <name type="common">Green bristlegrass</name>
    <name type="synonym">Setaria italica subsp. viridis</name>
    <dbReference type="NCBI Taxonomy" id="4556"/>
    <lineage>
        <taxon>Eukaryota</taxon>
        <taxon>Viridiplantae</taxon>
        <taxon>Streptophyta</taxon>
        <taxon>Embryophyta</taxon>
        <taxon>Tracheophyta</taxon>
        <taxon>Spermatophyta</taxon>
        <taxon>Magnoliopsida</taxon>
        <taxon>Liliopsida</taxon>
        <taxon>Poales</taxon>
        <taxon>Poaceae</taxon>
        <taxon>PACMAD clade</taxon>
        <taxon>Panicoideae</taxon>
        <taxon>Panicodae</taxon>
        <taxon>Paniceae</taxon>
        <taxon>Cenchrinae</taxon>
        <taxon>Setaria</taxon>
    </lineage>
</organism>
<evidence type="ECO:0000313" key="20">
    <source>
        <dbReference type="EMBL" id="TKW14959.1"/>
    </source>
</evidence>
<dbReference type="GO" id="GO:0006952">
    <property type="term" value="P:defense response"/>
    <property type="evidence" value="ECO:0007669"/>
    <property type="project" value="UniProtKB-ARBA"/>
</dbReference>
<evidence type="ECO:0000256" key="13">
    <source>
        <dbReference type="ARBA" id="ARBA00023180"/>
    </source>
</evidence>
<dbReference type="Gene3D" id="3.30.200.20">
    <property type="entry name" value="Phosphorylase Kinase, domain 1"/>
    <property type="match status" value="1"/>
</dbReference>
<keyword evidence="5" id="KW-0723">Serine/threonine-protein kinase</keyword>
<dbReference type="PROSITE" id="PS00107">
    <property type="entry name" value="PROTEIN_KINASE_ATP"/>
    <property type="match status" value="1"/>
</dbReference>
<feature type="signal peptide" evidence="17">
    <location>
        <begin position="1"/>
        <end position="16"/>
    </location>
</feature>
<dbReference type="AlphaFoldDB" id="A0A4U6UM06"/>
<keyword evidence="5" id="KW-0418">Kinase</keyword>
<dbReference type="CDD" id="cd06899">
    <property type="entry name" value="lectin_legume_LecRK_Arcelin_ConA"/>
    <property type="match status" value="1"/>
</dbReference>
<dbReference type="GO" id="GO:0030246">
    <property type="term" value="F:carbohydrate binding"/>
    <property type="evidence" value="ECO:0007669"/>
    <property type="project" value="UniProtKB-KW"/>
</dbReference>
<dbReference type="Gene3D" id="2.60.120.200">
    <property type="match status" value="1"/>
</dbReference>
<feature type="region of interest" description="Disordered" evidence="15">
    <location>
        <begin position="535"/>
        <end position="554"/>
    </location>
</feature>
<evidence type="ECO:0000256" key="17">
    <source>
        <dbReference type="SAM" id="SignalP"/>
    </source>
</evidence>
<dbReference type="GO" id="GO:0005886">
    <property type="term" value="C:plasma membrane"/>
    <property type="evidence" value="ECO:0007669"/>
    <property type="project" value="UniProtKB-SubCell"/>
</dbReference>
<dbReference type="SUPFAM" id="SSF56112">
    <property type="entry name" value="Protein kinase-like (PK-like)"/>
    <property type="match status" value="1"/>
</dbReference>
<comment type="subcellular location">
    <subcellularLocation>
        <location evidence="1">Cell membrane</location>
    </subcellularLocation>
    <subcellularLocation>
        <location evidence="2">Membrane</location>
        <topology evidence="2">Single-pass type I membrane protein</topology>
    </subcellularLocation>
</comment>
<keyword evidence="6 16" id="KW-0812">Transmembrane</keyword>
<evidence type="ECO:0000256" key="15">
    <source>
        <dbReference type="SAM" id="MobiDB-lite"/>
    </source>
</evidence>
<evidence type="ECO:0000256" key="8">
    <source>
        <dbReference type="ARBA" id="ARBA00022734"/>
    </source>
</evidence>
<keyword evidence="8" id="KW-0430">Lectin</keyword>
<dbReference type="Proteomes" id="UP000298652">
    <property type="component" value="Chromosome 5"/>
</dbReference>
<dbReference type="Pfam" id="PF00139">
    <property type="entry name" value="Lectin_legB"/>
    <property type="match status" value="1"/>
</dbReference>
<dbReference type="SUPFAM" id="SSF49899">
    <property type="entry name" value="Concanavalin A-like lectins/glucanases"/>
    <property type="match status" value="1"/>
</dbReference>
<keyword evidence="9 14" id="KW-0547">Nucleotide-binding</keyword>
<evidence type="ECO:0000256" key="16">
    <source>
        <dbReference type="SAM" id="Phobius"/>
    </source>
</evidence>
<dbReference type="Gene3D" id="1.10.510.10">
    <property type="entry name" value="Transferase(Phosphotransferase) domain 1"/>
    <property type="match status" value="1"/>
</dbReference>
<evidence type="ECO:0000256" key="5">
    <source>
        <dbReference type="ARBA" id="ARBA00022527"/>
    </source>
</evidence>
<evidence type="ECO:0000256" key="14">
    <source>
        <dbReference type="PROSITE-ProRule" id="PRU10141"/>
    </source>
</evidence>
<dbReference type="EMBL" id="CM016556">
    <property type="protein sequence ID" value="TKW14959.1"/>
    <property type="molecule type" value="Genomic_DNA"/>
</dbReference>
<dbReference type="InterPro" id="IPR001220">
    <property type="entry name" value="Legume_lectin_dom"/>
</dbReference>
<dbReference type="GO" id="GO:0004674">
    <property type="term" value="F:protein serine/threonine kinase activity"/>
    <property type="evidence" value="ECO:0007669"/>
    <property type="project" value="UniProtKB-KW"/>
</dbReference>
<dbReference type="InterPro" id="IPR017441">
    <property type="entry name" value="Protein_kinase_ATP_BS"/>
</dbReference>
<evidence type="ECO:0000256" key="1">
    <source>
        <dbReference type="ARBA" id="ARBA00004236"/>
    </source>
</evidence>
<dbReference type="InterPro" id="IPR001245">
    <property type="entry name" value="Ser-Thr/Tyr_kinase_cat_dom"/>
</dbReference>
<evidence type="ECO:0000256" key="7">
    <source>
        <dbReference type="ARBA" id="ARBA00022729"/>
    </source>
</evidence>
<evidence type="ECO:0000256" key="4">
    <source>
        <dbReference type="ARBA" id="ARBA00022475"/>
    </source>
</evidence>
<name>A0A4U6UM06_SETVI</name>
<dbReference type="Pfam" id="PF07714">
    <property type="entry name" value="PK_Tyr_Ser-Thr"/>
    <property type="match status" value="1"/>
</dbReference>
<evidence type="ECO:0000259" key="19">
    <source>
        <dbReference type="Pfam" id="PF07714"/>
    </source>
</evidence>
<feature type="domain" description="Legume lectin" evidence="18">
    <location>
        <begin position="17"/>
        <end position="227"/>
    </location>
</feature>
<dbReference type="PANTHER" id="PTHR27007">
    <property type="match status" value="1"/>
</dbReference>
<gene>
    <name evidence="20" type="ORF">SEVIR_5G200400v2</name>
</gene>
<keyword evidence="7 17" id="KW-0732">Signal</keyword>
<keyword evidence="13" id="KW-0325">Glycoprotein</keyword>
<feature type="domain" description="Serine-threonine/tyrosine-protein kinase catalytic" evidence="19">
    <location>
        <begin position="309"/>
        <end position="371"/>
    </location>
</feature>
<evidence type="ECO:0000256" key="6">
    <source>
        <dbReference type="ARBA" id="ARBA00022692"/>
    </source>
</evidence>
<accession>A0A4U6UM06</accession>
<dbReference type="InterPro" id="IPR013320">
    <property type="entry name" value="ConA-like_dom_sf"/>
</dbReference>
<reference evidence="20" key="1">
    <citation type="submission" date="2019-03" db="EMBL/GenBank/DDBJ databases">
        <title>WGS assembly of Setaria viridis.</title>
        <authorList>
            <person name="Huang P."/>
            <person name="Jenkins J."/>
            <person name="Grimwood J."/>
            <person name="Barry K."/>
            <person name="Healey A."/>
            <person name="Mamidi S."/>
            <person name="Sreedasyam A."/>
            <person name="Shu S."/>
            <person name="Feldman M."/>
            <person name="Wu J."/>
            <person name="Yu Y."/>
            <person name="Chen C."/>
            <person name="Johnson J."/>
            <person name="Rokhsar D."/>
            <person name="Baxter I."/>
            <person name="Schmutz J."/>
            <person name="Brutnell T."/>
            <person name="Kellogg E."/>
        </authorList>
    </citation>
    <scope>NUCLEOTIDE SEQUENCE [LARGE SCALE GENOMIC DNA]</scope>
</reference>
<feature type="chain" id="PRO_5020255480" description="non-specific serine/threonine protein kinase" evidence="17">
    <location>
        <begin position="17"/>
        <end position="554"/>
    </location>
</feature>
<keyword evidence="11 16" id="KW-1133">Transmembrane helix</keyword>
<evidence type="ECO:0000256" key="12">
    <source>
        <dbReference type="ARBA" id="ARBA00023136"/>
    </source>
</evidence>
<dbReference type="InterPro" id="IPR050528">
    <property type="entry name" value="L-type_Lectin-RKs"/>
</dbReference>
<evidence type="ECO:0000256" key="9">
    <source>
        <dbReference type="ARBA" id="ARBA00022741"/>
    </source>
</evidence>